<evidence type="ECO:0000256" key="10">
    <source>
        <dbReference type="ARBA" id="ARBA00023237"/>
    </source>
</evidence>
<keyword evidence="2" id="KW-0813">Transport</keyword>
<evidence type="ECO:0000256" key="8">
    <source>
        <dbReference type="ARBA" id="ARBA00023077"/>
    </source>
</evidence>
<dbReference type="GO" id="GO:0009279">
    <property type="term" value="C:cell outer membrane"/>
    <property type="evidence" value="ECO:0007669"/>
    <property type="project" value="UniProtKB-SubCell"/>
</dbReference>
<protein>
    <submittedName>
        <fullName evidence="13">TonB-dependent receptor</fullName>
    </submittedName>
</protein>
<dbReference type="PANTHER" id="PTHR32552:SF81">
    <property type="entry name" value="TONB-DEPENDENT OUTER MEMBRANE RECEPTOR"/>
    <property type="match status" value="1"/>
</dbReference>
<evidence type="ECO:0000313" key="13">
    <source>
        <dbReference type="EMBL" id="QQZ51076.1"/>
    </source>
</evidence>
<evidence type="ECO:0000256" key="2">
    <source>
        <dbReference type="ARBA" id="ARBA00022448"/>
    </source>
</evidence>
<dbReference type="AlphaFoldDB" id="A0A974S9N6"/>
<evidence type="ECO:0000256" key="1">
    <source>
        <dbReference type="ARBA" id="ARBA00004571"/>
    </source>
</evidence>
<comment type="subcellular location">
    <subcellularLocation>
        <location evidence="1">Cell outer membrane</location>
        <topology evidence="1">Multi-pass membrane protein</topology>
    </subcellularLocation>
</comment>
<keyword evidence="3" id="KW-1134">Transmembrane beta strand</keyword>
<reference evidence="13" key="1">
    <citation type="submission" date="2021-01" db="EMBL/GenBank/DDBJ databases">
        <title>Genome sequence of Phenylobacterium sp. 20VBR1 isolated from a valley glaceir, Ny-Alesund, Svalbard.</title>
        <authorList>
            <person name="Thomas F.A."/>
            <person name="Krishnan K.P."/>
            <person name="Sinha R.K."/>
        </authorList>
    </citation>
    <scope>NUCLEOTIDE SEQUENCE</scope>
    <source>
        <strain evidence="13">20VBR1</strain>
    </source>
</reference>
<keyword evidence="10" id="KW-0998">Cell outer membrane</keyword>
<dbReference type="GO" id="GO:0006826">
    <property type="term" value="P:iron ion transport"/>
    <property type="evidence" value="ECO:0007669"/>
    <property type="project" value="UniProtKB-KW"/>
</dbReference>
<evidence type="ECO:0000256" key="4">
    <source>
        <dbReference type="ARBA" id="ARBA00022496"/>
    </source>
</evidence>
<accession>A0A974S9N6</accession>
<evidence type="ECO:0000256" key="3">
    <source>
        <dbReference type="ARBA" id="ARBA00022452"/>
    </source>
</evidence>
<feature type="region of interest" description="Disordered" evidence="11">
    <location>
        <begin position="129"/>
        <end position="149"/>
    </location>
</feature>
<proteinExistence type="predicted"/>
<dbReference type="PANTHER" id="PTHR32552">
    <property type="entry name" value="FERRICHROME IRON RECEPTOR-RELATED"/>
    <property type="match status" value="1"/>
</dbReference>
<feature type="domain" description="TonB-dependent receptor-like beta-barrel" evidence="12">
    <location>
        <begin position="3"/>
        <end position="219"/>
    </location>
</feature>
<keyword evidence="4" id="KW-0410">Iron transport</keyword>
<dbReference type="Pfam" id="PF00593">
    <property type="entry name" value="TonB_dep_Rec_b-barrel"/>
    <property type="match status" value="1"/>
</dbReference>
<evidence type="ECO:0000256" key="9">
    <source>
        <dbReference type="ARBA" id="ARBA00023136"/>
    </source>
</evidence>
<evidence type="ECO:0000256" key="5">
    <source>
        <dbReference type="ARBA" id="ARBA00022692"/>
    </source>
</evidence>
<evidence type="ECO:0000256" key="11">
    <source>
        <dbReference type="SAM" id="MobiDB-lite"/>
    </source>
</evidence>
<name>A0A974S9N6_9CAUL</name>
<evidence type="ECO:0000259" key="12">
    <source>
        <dbReference type="Pfam" id="PF00593"/>
    </source>
</evidence>
<dbReference type="InterPro" id="IPR036942">
    <property type="entry name" value="Beta-barrel_TonB_sf"/>
</dbReference>
<organism evidence="13">
    <name type="scientific">Phenylobacterium glaciei</name>
    <dbReference type="NCBI Taxonomy" id="2803784"/>
    <lineage>
        <taxon>Bacteria</taxon>
        <taxon>Pseudomonadati</taxon>
        <taxon>Pseudomonadota</taxon>
        <taxon>Alphaproteobacteria</taxon>
        <taxon>Caulobacterales</taxon>
        <taxon>Caulobacteraceae</taxon>
        <taxon>Phenylobacterium</taxon>
    </lineage>
</organism>
<feature type="compositionally biased region" description="Basic residues" evidence="11">
    <location>
        <begin position="138"/>
        <end position="147"/>
    </location>
</feature>
<dbReference type="SUPFAM" id="SSF56935">
    <property type="entry name" value="Porins"/>
    <property type="match status" value="1"/>
</dbReference>
<gene>
    <name evidence="13" type="ORF">JKL49_07910</name>
</gene>
<evidence type="ECO:0000256" key="7">
    <source>
        <dbReference type="ARBA" id="ARBA00023065"/>
    </source>
</evidence>
<keyword evidence="9" id="KW-0472">Membrane</keyword>
<dbReference type="EMBL" id="CP068570">
    <property type="protein sequence ID" value="QQZ51076.1"/>
    <property type="molecule type" value="Genomic_DNA"/>
</dbReference>
<keyword evidence="8" id="KW-0798">TonB box</keyword>
<dbReference type="InterPro" id="IPR000531">
    <property type="entry name" value="Beta-barrel_TonB"/>
</dbReference>
<keyword evidence="13" id="KW-0675">Receptor</keyword>
<keyword evidence="5" id="KW-0812">Transmembrane</keyword>
<dbReference type="InterPro" id="IPR039426">
    <property type="entry name" value="TonB-dep_rcpt-like"/>
</dbReference>
<sequence length="250" mass="27223">MVLAYAVSPSLLTYVQAAEGYRAGGANTTGAPGQVFNPQSGSEPYRLYQPDELWSVEAGLRASLLDDRLKLRAAVFEAFWRNIQSDQLLPSALPFTANIGDGRNLGVELEAAYTDGPLVLRGELLVNSPELDQANPHSRPRRSRPGRRPAVTAGVSAHYAWPLSADRRLEADARYSYVGVSRLTFDAVTAPKMGDYGVARVAASLVSEPWRLTLAIDNLTDSRGDTFAYGNPFTVRTSRQATPLRPRTVS</sequence>
<dbReference type="Gene3D" id="2.40.170.20">
    <property type="entry name" value="TonB-dependent receptor, beta-barrel domain"/>
    <property type="match status" value="1"/>
</dbReference>
<evidence type="ECO:0000256" key="6">
    <source>
        <dbReference type="ARBA" id="ARBA00023004"/>
    </source>
</evidence>
<keyword evidence="7" id="KW-0406">Ion transport</keyword>
<keyword evidence="6" id="KW-0408">Iron</keyword>